<dbReference type="Proteomes" id="UP000076842">
    <property type="component" value="Unassembled WGS sequence"/>
</dbReference>
<sequence length="339" mass="36847">MASEHVDGDSGDEGVIRHGIHIVSDFLHGKKHQHHHEHNGHGSPQRTPSKSSLEEKPKHLEPREDPPVHIVHPHPQPPHTPTKVPQKEQEQHIPGEFEEKKVMEPVSAPAPVPEPVPVPVVEPAVPAKLPEEPVKLKLSGPVLEAAYHLYCWGTPDSVTKSTSYTVTALPKSLLAADCTFAVSARTEQDGPRAILSVESSFRDSLFWLGTERTNLVHAQWVGGAAASQAPHRVAWHEGWTRLALVWSVSGKCLTVYRDGDVAFTSALSDEALRIAASAARLALVLGRAKEGGKRALGWDGEVAEARVWDRALGVDEVRALIPPEPVHPGYESAWNGAKA</sequence>
<feature type="compositionally biased region" description="Basic and acidic residues" evidence="1">
    <location>
        <begin position="52"/>
        <end position="67"/>
    </location>
</feature>
<dbReference type="InterPro" id="IPR013320">
    <property type="entry name" value="ConA-like_dom_sf"/>
</dbReference>
<dbReference type="OrthoDB" id="3204345at2759"/>
<organism evidence="2 3">
    <name type="scientific">Calocera cornea HHB12733</name>
    <dbReference type="NCBI Taxonomy" id="1353952"/>
    <lineage>
        <taxon>Eukaryota</taxon>
        <taxon>Fungi</taxon>
        <taxon>Dikarya</taxon>
        <taxon>Basidiomycota</taxon>
        <taxon>Agaricomycotina</taxon>
        <taxon>Dacrymycetes</taxon>
        <taxon>Dacrymycetales</taxon>
        <taxon>Dacrymycetaceae</taxon>
        <taxon>Calocera</taxon>
    </lineage>
</organism>
<evidence type="ECO:0000313" key="3">
    <source>
        <dbReference type="Proteomes" id="UP000076842"/>
    </source>
</evidence>
<dbReference type="AlphaFoldDB" id="A0A165JAN4"/>
<dbReference type="SUPFAM" id="SSF49899">
    <property type="entry name" value="Concanavalin A-like lectins/glucanases"/>
    <property type="match status" value="1"/>
</dbReference>
<dbReference type="EMBL" id="KV423922">
    <property type="protein sequence ID" value="KZT61594.1"/>
    <property type="molecule type" value="Genomic_DNA"/>
</dbReference>
<accession>A0A165JAN4</accession>
<protein>
    <recommendedName>
        <fullName evidence="4">Concanavalin A-like lectin/glucanase</fullName>
    </recommendedName>
</protein>
<dbReference type="InParanoid" id="A0A165JAN4"/>
<evidence type="ECO:0000313" key="2">
    <source>
        <dbReference type="EMBL" id="KZT61594.1"/>
    </source>
</evidence>
<keyword evidence="3" id="KW-1185">Reference proteome</keyword>
<proteinExistence type="predicted"/>
<evidence type="ECO:0008006" key="4">
    <source>
        <dbReference type="Google" id="ProtNLM"/>
    </source>
</evidence>
<dbReference type="Gene3D" id="2.60.120.200">
    <property type="match status" value="1"/>
</dbReference>
<name>A0A165JAN4_9BASI</name>
<reference evidence="2 3" key="1">
    <citation type="journal article" date="2016" name="Mol. Biol. Evol.">
        <title>Comparative Genomics of Early-Diverging Mushroom-Forming Fungi Provides Insights into the Origins of Lignocellulose Decay Capabilities.</title>
        <authorList>
            <person name="Nagy L.G."/>
            <person name="Riley R."/>
            <person name="Tritt A."/>
            <person name="Adam C."/>
            <person name="Daum C."/>
            <person name="Floudas D."/>
            <person name="Sun H."/>
            <person name="Yadav J.S."/>
            <person name="Pangilinan J."/>
            <person name="Larsson K.H."/>
            <person name="Matsuura K."/>
            <person name="Barry K."/>
            <person name="Labutti K."/>
            <person name="Kuo R."/>
            <person name="Ohm R.A."/>
            <person name="Bhattacharya S.S."/>
            <person name="Shirouzu T."/>
            <person name="Yoshinaga Y."/>
            <person name="Martin F.M."/>
            <person name="Grigoriev I.V."/>
            <person name="Hibbett D.S."/>
        </authorList>
    </citation>
    <scope>NUCLEOTIDE SEQUENCE [LARGE SCALE GENOMIC DNA]</scope>
    <source>
        <strain evidence="2 3">HHB12733</strain>
    </source>
</reference>
<gene>
    <name evidence="2" type="ORF">CALCODRAFT_491144</name>
</gene>
<evidence type="ECO:0000256" key="1">
    <source>
        <dbReference type="SAM" id="MobiDB-lite"/>
    </source>
</evidence>
<feature type="region of interest" description="Disordered" evidence="1">
    <location>
        <begin position="30"/>
        <end position="92"/>
    </location>
</feature>
<dbReference type="Pfam" id="PF13385">
    <property type="entry name" value="Laminin_G_3"/>
    <property type="match status" value="1"/>
</dbReference>